<feature type="transmembrane region" description="Helical" evidence="6">
    <location>
        <begin position="72"/>
        <end position="96"/>
    </location>
</feature>
<feature type="transmembrane region" description="Helical" evidence="6">
    <location>
        <begin position="138"/>
        <end position="158"/>
    </location>
</feature>
<feature type="transmembrane region" description="Helical" evidence="6">
    <location>
        <begin position="435"/>
        <end position="454"/>
    </location>
</feature>
<name>A0A6P8Q8T4_GEOSA</name>
<feature type="transmembrane region" description="Helical" evidence="6">
    <location>
        <begin position="191"/>
        <end position="208"/>
    </location>
</feature>
<dbReference type="InParanoid" id="A0A6P8Q8T4"/>
<evidence type="ECO:0000256" key="3">
    <source>
        <dbReference type="ARBA" id="ARBA00022989"/>
    </source>
</evidence>
<feature type="transmembrane region" description="Helical" evidence="6">
    <location>
        <begin position="256"/>
        <end position="275"/>
    </location>
</feature>
<keyword evidence="4 6" id="KW-0472">Membrane</keyword>
<dbReference type="KEGG" id="gsh:117351842"/>
<dbReference type="GO" id="GO:0005774">
    <property type="term" value="C:vacuolar membrane"/>
    <property type="evidence" value="ECO:0007669"/>
    <property type="project" value="TreeGrafter"/>
</dbReference>
<dbReference type="RefSeq" id="XP_033783578.1">
    <property type="nucleotide sequence ID" value="XM_033927687.1"/>
</dbReference>
<gene>
    <name evidence="9" type="primary">LOC117351842</name>
</gene>
<dbReference type="GO" id="GO:0015187">
    <property type="term" value="F:glycine transmembrane transporter activity"/>
    <property type="evidence" value="ECO:0007669"/>
    <property type="project" value="TreeGrafter"/>
</dbReference>
<keyword evidence="8" id="KW-1185">Reference proteome</keyword>
<dbReference type="Proteomes" id="UP000515159">
    <property type="component" value="Chromosome 18"/>
</dbReference>
<proteinExistence type="predicted"/>
<feature type="transmembrane region" description="Helical" evidence="6">
    <location>
        <begin position="215"/>
        <end position="236"/>
    </location>
</feature>
<dbReference type="AlphaFoldDB" id="A0A6P8Q8T4"/>
<dbReference type="GeneID" id="117351842"/>
<evidence type="ECO:0000256" key="4">
    <source>
        <dbReference type="ARBA" id="ARBA00023136"/>
    </source>
</evidence>
<dbReference type="PANTHER" id="PTHR22950:SF188">
    <property type="entry name" value="PROTON-COUPLED AMINO ACID TRANSPORTER 1"/>
    <property type="match status" value="1"/>
</dbReference>
<dbReference type="FunCoup" id="A0A6P8Q8T4">
    <property type="interactions" value="1294"/>
</dbReference>
<dbReference type="OrthoDB" id="1684102at2759"/>
<evidence type="ECO:0000256" key="1">
    <source>
        <dbReference type="ARBA" id="ARBA00004141"/>
    </source>
</evidence>
<dbReference type="GO" id="GO:0015180">
    <property type="term" value="F:L-alanine transmembrane transporter activity"/>
    <property type="evidence" value="ECO:0007669"/>
    <property type="project" value="TreeGrafter"/>
</dbReference>
<reference evidence="9" key="1">
    <citation type="submission" date="2025-08" db="UniProtKB">
        <authorList>
            <consortium name="RefSeq"/>
        </authorList>
    </citation>
    <scope>IDENTIFICATION</scope>
</reference>
<comment type="subcellular location">
    <subcellularLocation>
        <location evidence="1">Membrane</location>
        <topology evidence="1">Multi-pass membrane protein</topology>
    </subcellularLocation>
</comment>
<sequence>MVKTTLERENFSDYSSKNTSHIDESSSCTSESSDHEKLDEDVGTTWYQTFMHLIKANIGTGLLSLPLAIKNAGIVLGPISLIIICGISVHCMDLLVRCAHHLCRRKQYILLDYGCTVACAMEATPSTWLRAHSIWARWIVDFLLVVMQLGLCCVYIVFLADNVKQVVEAAHATTSDCHSNETGLITNTMDSRFYMLIFLPFFILLSFIQNLKYLAFFSLIANVAVLISVFLIYKYIVRDIPNPSNLPYVADWRSYTLFFGTAIFACECIGTVLPLENKMQNPKQFQPVLYVAMLLVTVIYVSMGTLGYLRFRDKVMASITLSLPNCWLYQCVKLFYCFAIFISYILQFYVAAEIVIPHATARVKEKFTLFVNLFLRVAMVFFTCALAIFVPHLDIVISLVGSASSNVLALIIPACLELTTYYLDGISRFKICKNILIIIIGIVGFVVGTLVSLWELASR</sequence>
<feature type="domain" description="Amino acid transporter transmembrane" evidence="7">
    <location>
        <begin position="44"/>
        <end position="451"/>
    </location>
</feature>
<feature type="region of interest" description="Disordered" evidence="5">
    <location>
        <begin position="1"/>
        <end position="36"/>
    </location>
</feature>
<keyword evidence="2 6" id="KW-0812">Transmembrane</keyword>
<evidence type="ECO:0000256" key="2">
    <source>
        <dbReference type="ARBA" id="ARBA00022692"/>
    </source>
</evidence>
<evidence type="ECO:0000256" key="5">
    <source>
        <dbReference type="SAM" id="MobiDB-lite"/>
    </source>
</evidence>
<dbReference type="Pfam" id="PF01490">
    <property type="entry name" value="Aa_trans"/>
    <property type="match status" value="1"/>
</dbReference>
<feature type="transmembrane region" description="Helical" evidence="6">
    <location>
        <begin position="327"/>
        <end position="346"/>
    </location>
</feature>
<dbReference type="PANTHER" id="PTHR22950">
    <property type="entry name" value="AMINO ACID TRANSPORTER"/>
    <property type="match status" value="1"/>
</dbReference>
<dbReference type="GO" id="GO:0005280">
    <property type="term" value="F:amino acid:proton symporter activity"/>
    <property type="evidence" value="ECO:0007669"/>
    <property type="project" value="TreeGrafter"/>
</dbReference>
<dbReference type="InterPro" id="IPR013057">
    <property type="entry name" value="AA_transpt_TM"/>
</dbReference>
<organism evidence="8 9">
    <name type="scientific">Geotrypetes seraphini</name>
    <name type="common">Gaboon caecilian</name>
    <name type="synonym">Caecilia seraphini</name>
    <dbReference type="NCBI Taxonomy" id="260995"/>
    <lineage>
        <taxon>Eukaryota</taxon>
        <taxon>Metazoa</taxon>
        <taxon>Chordata</taxon>
        <taxon>Craniata</taxon>
        <taxon>Vertebrata</taxon>
        <taxon>Euteleostomi</taxon>
        <taxon>Amphibia</taxon>
        <taxon>Gymnophiona</taxon>
        <taxon>Geotrypetes</taxon>
    </lineage>
</organism>
<feature type="compositionally biased region" description="Basic and acidic residues" evidence="5">
    <location>
        <begin position="1"/>
        <end position="11"/>
    </location>
</feature>
<feature type="transmembrane region" description="Helical" evidence="6">
    <location>
        <begin position="287"/>
        <end position="307"/>
    </location>
</feature>
<accession>A0A6P8Q8T4</accession>
<feature type="transmembrane region" description="Helical" evidence="6">
    <location>
        <begin position="395"/>
        <end position="423"/>
    </location>
</feature>
<evidence type="ECO:0000256" key="6">
    <source>
        <dbReference type="SAM" id="Phobius"/>
    </source>
</evidence>
<keyword evidence="3 6" id="KW-1133">Transmembrane helix</keyword>
<evidence type="ECO:0000259" key="7">
    <source>
        <dbReference type="Pfam" id="PF01490"/>
    </source>
</evidence>
<protein>
    <submittedName>
        <fullName evidence="9">Proton-coupled amino acid transporter 1-like</fullName>
    </submittedName>
</protein>
<evidence type="ECO:0000313" key="9">
    <source>
        <dbReference type="RefSeq" id="XP_033783578.1"/>
    </source>
</evidence>
<feature type="transmembrane region" description="Helical" evidence="6">
    <location>
        <begin position="367"/>
        <end position="389"/>
    </location>
</feature>
<evidence type="ECO:0000313" key="8">
    <source>
        <dbReference type="Proteomes" id="UP000515159"/>
    </source>
</evidence>
<dbReference type="GO" id="GO:0015193">
    <property type="term" value="F:L-proline transmembrane transporter activity"/>
    <property type="evidence" value="ECO:0007669"/>
    <property type="project" value="TreeGrafter"/>
</dbReference>